<dbReference type="RefSeq" id="WP_006418688.1">
    <property type="nucleotide sequence ID" value="NZ_AENN01000016.1"/>
</dbReference>
<dbReference type="EMBL" id="AENN01000016">
    <property type="protein sequence ID" value="EFR30902.1"/>
    <property type="molecule type" value="Genomic_DNA"/>
</dbReference>
<protein>
    <submittedName>
        <fullName evidence="1">Uncharacterized protein</fullName>
    </submittedName>
</protein>
<evidence type="ECO:0000313" key="1">
    <source>
        <dbReference type="EMBL" id="EFR30902.1"/>
    </source>
</evidence>
<dbReference type="Proteomes" id="UP000005990">
    <property type="component" value="Unassembled WGS sequence"/>
</dbReference>
<dbReference type="STRING" id="908337.HMPREF9257_1749"/>
<evidence type="ECO:0000313" key="2">
    <source>
        <dbReference type="Proteomes" id="UP000005990"/>
    </source>
</evidence>
<comment type="caution">
    <text evidence="1">The sequence shown here is derived from an EMBL/GenBank/DDBJ whole genome shotgun (WGS) entry which is preliminary data.</text>
</comment>
<reference evidence="1 2" key="1">
    <citation type="submission" date="2010-10" db="EMBL/GenBank/DDBJ databases">
        <authorList>
            <person name="Durkin A.S."/>
            <person name="Madupu R."/>
            <person name="Torralba M."/>
            <person name="Gillis M."/>
            <person name="Methe B."/>
            <person name="Sutton G."/>
            <person name="Nelson K.E."/>
        </authorList>
    </citation>
    <scope>NUCLEOTIDE SEQUENCE [LARGE SCALE GENOMIC DNA]</scope>
    <source>
        <strain evidence="1 2">ACS-139-V-Col8</strain>
    </source>
</reference>
<gene>
    <name evidence="1" type="ORF">HMPREF9257_1749</name>
</gene>
<dbReference type="OrthoDB" id="2156382at2"/>
<proteinExistence type="predicted"/>
<dbReference type="eggNOG" id="ENOG50333XD">
    <property type="taxonomic scope" value="Bacteria"/>
</dbReference>
<keyword evidence="2" id="KW-1185">Reference proteome</keyword>
<name>E4KQE8_9LACT</name>
<organism evidence="1 2">
    <name type="scientific">Eremococcus coleocola ACS-139-V-Col8</name>
    <dbReference type="NCBI Taxonomy" id="908337"/>
    <lineage>
        <taxon>Bacteria</taxon>
        <taxon>Bacillati</taxon>
        <taxon>Bacillota</taxon>
        <taxon>Bacilli</taxon>
        <taxon>Lactobacillales</taxon>
        <taxon>Aerococcaceae</taxon>
        <taxon>Eremococcus</taxon>
    </lineage>
</organism>
<accession>E4KQE8</accession>
<sequence>MSVINDNFVQLLNSKKVPLKSQEIENGHMLHRMNFQIQKNRASAIEVIIQGGQDDYADAQVIYRNIYNMKDRAQEGQALELINQLNEMRTGYYNLFLAGDGEIFLRTLMRVGQDPEPLYQTMIMGSGIARNLVKEFETSLDGKKA</sequence>
<dbReference type="AlphaFoldDB" id="E4KQE8"/>